<dbReference type="eggNOG" id="COG1073">
    <property type="taxonomic scope" value="Bacteria"/>
</dbReference>
<dbReference type="Gene3D" id="3.40.50.1820">
    <property type="entry name" value="alpha/beta hydrolase"/>
    <property type="match status" value="1"/>
</dbReference>
<dbReference type="EMBL" id="CP002158">
    <property type="protein sequence ID" value="ADL26106.1"/>
    <property type="molecule type" value="Genomic_DNA"/>
</dbReference>
<organism evidence="1 2">
    <name type="scientific">Fibrobacter succinogenes (strain ATCC 19169 / S85)</name>
    <dbReference type="NCBI Taxonomy" id="59374"/>
    <lineage>
        <taxon>Bacteria</taxon>
        <taxon>Pseudomonadati</taxon>
        <taxon>Fibrobacterota</taxon>
        <taxon>Fibrobacteria</taxon>
        <taxon>Fibrobacterales</taxon>
        <taxon>Fibrobacteraceae</taxon>
        <taxon>Fibrobacter</taxon>
    </lineage>
</organism>
<dbReference type="SUPFAM" id="SSF53474">
    <property type="entry name" value="alpha/beta-Hydrolases"/>
    <property type="match status" value="1"/>
</dbReference>
<proteinExistence type="predicted"/>
<accession>D9S5V4</accession>
<reference evidence="2" key="1">
    <citation type="submission" date="2010-08" db="EMBL/GenBank/DDBJ databases">
        <title>Complete sequence of Fibrobacter succinogenes subsp. succinogenes S85.</title>
        <authorList>
            <person name="Durkin A.S."/>
            <person name="Nelson K.E."/>
            <person name="Morrison M."/>
            <person name="Forsberg C.W."/>
            <person name="Wilson D.B."/>
            <person name="Russell J.B."/>
            <person name="Cann I.K.O."/>
            <person name="Mackie R.I."/>
            <person name="White B.A."/>
        </authorList>
    </citation>
    <scope>NUCLEOTIDE SEQUENCE [LARGE SCALE GENOMIC DNA]</scope>
    <source>
        <strain evidence="2">ATCC 19169 / S85</strain>
    </source>
</reference>
<dbReference type="AlphaFoldDB" id="D9S5V4"/>
<sequence>MYFLGGKSEKEMKKLVIYIHGKGGYADEANHYETLFPDFDVIGFDYKAETPWDAKQEFSAYFDAVAANYDEVMLIANSIGAFFSMNALGEKRIKQALFISPMVNLEKLICNMMLWANVSEDELREKGEIATNFGKTLSWKYLCYVRENPIKWNIPTHILYGSNDNLTDLETMREFAQKVGASLTIMQGGEHWFHTDERMDFLDRWIEKCQNKH</sequence>
<dbReference type="Proteomes" id="UP000000517">
    <property type="component" value="Chromosome"/>
</dbReference>
<dbReference type="STRING" id="59374.FSU_0354"/>
<dbReference type="InterPro" id="IPR029058">
    <property type="entry name" value="AB_hydrolase_fold"/>
</dbReference>
<gene>
    <name evidence="1" type="ordered locus">FSU_0354</name>
</gene>
<name>D9S5V4_FIBSS</name>
<protein>
    <recommendedName>
        <fullName evidence="3">Alpha/beta hydrolase</fullName>
    </recommendedName>
</protein>
<evidence type="ECO:0008006" key="3">
    <source>
        <dbReference type="Google" id="ProtNLM"/>
    </source>
</evidence>
<dbReference type="HOGENOM" id="CLU_105772_1_0_0"/>
<dbReference type="KEGG" id="fsc:FSU_0354"/>
<evidence type="ECO:0000313" key="2">
    <source>
        <dbReference type="Proteomes" id="UP000000517"/>
    </source>
</evidence>
<dbReference type="PATRIC" id="fig|59374.8.peg.350"/>
<evidence type="ECO:0000313" key="1">
    <source>
        <dbReference type="EMBL" id="ADL26106.1"/>
    </source>
</evidence>